<sequence length="159" mass="17291">MVAAIAAMLCFEVAARYLFNSPTIWAQDIAVVCQVWFTYLGMAYVLRQRSLIRITALLALAGPALRRIADGLALLIILAFSLVAVIYGWDIVADSIRLGRRQPTMLELPNWIAELPVVVGFALLALQALAELIRLPFAPAPDFSPSGEHAPTHAGPPIE</sequence>
<reference evidence="11 12" key="1">
    <citation type="submission" date="2019-03" db="EMBL/GenBank/DDBJ databases">
        <title>Genomic Encyclopedia of Type Strains, Phase IV (KMG-IV): sequencing the most valuable type-strain genomes for metagenomic binning, comparative biology and taxonomic classification.</title>
        <authorList>
            <person name="Goeker M."/>
        </authorList>
    </citation>
    <scope>NUCLEOTIDE SEQUENCE [LARGE SCALE GENOMIC DNA]</scope>
    <source>
        <strain evidence="11 12">DSM 24766</strain>
    </source>
</reference>
<evidence type="ECO:0000256" key="4">
    <source>
        <dbReference type="ARBA" id="ARBA00022519"/>
    </source>
</evidence>
<evidence type="ECO:0000256" key="6">
    <source>
        <dbReference type="ARBA" id="ARBA00022989"/>
    </source>
</evidence>
<dbReference type="InterPro" id="IPR007387">
    <property type="entry name" value="TRAP_DctQ"/>
</dbReference>
<dbReference type="AlphaFoldDB" id="A0A4V2SWD0"/>
<name>A0A4V2SWD0_9RHOB</name>
<evidence type="ECO:0000256" key="1">
    <source>
        <dbReference type="ARBA" id="ARBA00004429"/>
    </source>
</evidence>
<dbReference type="EMBL" id="SLXU01000003">
    <property type="protein sequence ID" value="TCP61856.1"/>
    <property type="molecule type" value="Genomic_DNA"/>
</dbReference>
<feature type="domain" description="Tripartite ATP-independent periplasmic transporters DctQ component" evidence="10">
    <location>
        <begin position="5"/>
        <end position="135"/>
    </location>
</feature>
<evidence type="ECO:0000313" key="11">
    <source>
        <dbReference type="EMBL" id="TCP61856.1"/>
    </source>
</evidence>
<keyword evidence="7 9" id="KW-0472">Membrane</keyword>
<evidence type="ECO:0000256" key="7">
    <source>
        <dbReference type="ARBA" id="ARBA00023136"/>
    </source>
</evidence>
<organism evidence="11 12">
    <name type="scientific">Rhodovulum bhavnagarense</name>
    <dbReference type="NCBI Taxonomy" id="992286"/>
    <lineage>
        <taxon>Bacteria</taxon>
        <taxon>Pseudomonadati</taxon>
        <taxon>Pseudomonadota</taxon>
        <taxon>Alphaproteobacteria</taxon>
        <taxon>Rhodobacterales</taxon>
        <taxon>Paracoccaceae</taxon>
        <taxon>Rhodovulum</taxon>
    </lineage>
</organism>
<proteinExistence type="inferred from homology"/>
<keyword evidence="4 9" id="KW-0997">Cell inner membrane</keyword>
<comment type="similarity">
    <text evidence="8 9">Belongs to the TRAP transporter small permease family.</text>
</comment>
<feature type="transmembrane region" description="Helical" evidence="9">
    <location>
        <begin position="109"/>
        <end position="130"/>
    </location>
</feature>
<dbReference type="GO" id="GO:0022857">
    <property type="term" value="F:transmembrane transporter activity"/>
    <property type="evidence" value="ECO:0007669"/>
    <property type="project" value="UniProtKB-UniRule"/>
</dbReference>
<evidence type="ECO:0000256" key="3">
    <source>
        <dbReference type="ARBA" id="ARBA00022475"/>
    </source>
</evidence>
<comment type="caution">
    <text evidence="9">Lacks conserved residue(s) required for the propagation of feature annotation.</text>
</comment>
<feature type="transmembrane region" description="Helical" evidence="9">
    <location>
        <begin position="25"/>
        <end position="46"/>
    </location>
</feature>
<gene>
    <name evidence="11" type="ORF">EV663_10339</name>
</gene>
<dbReference type="Proteomes" id="UP000295050">
    <property type="component" value="Unassembled WGS sequence"/>
</dbReference>
<dbReference type="PANTHER" id="PTHR35011">
    <property type="entry name" value="2,3-DIKETO-L-GULONATE TRAP TRANSPORTER SMALL PERMEASE PROTEIN YIAM"/>
    <property type="match status" value="1"/>
</dbReference>
<evidence type="ECO:0000256" key="5">
    <source>
        <dbReference type="ARBA" id="ARBA00022692"/>
    </source>
</evidence>
<comment type="subcellular location">
    <subcellularLocation>
        <location evidence="1 9">Cell inner membrane</location>
        <topology evidence="1 9">Multi-pass membrane protein</topology>
    </subcellularLocation>
</comment>
<keyword evidence="2 9" id="KW-0813">Transport</keyword>
<comment type="caution">
    <text evidence="11">The sequence shown here is derived from an EMBL/GenBank/DDBJ whole genome shotgun (WGS) entry which is preliminary data.</text>
</comment>
<comment type="subunit">
    <text evidence="9">The complex comprises the extracytoplasmic solute receptor protein and the two transmembrane proteins.</text>
</comment>
<feature type="transmembrane region" description="Helical" evidence="9">
    <location>
        <begin position="67"/>
        <end position="89"/>
    </location>
</feature>
<evidence type="ECO:0000256" key="8">
    <source>
        <dbReference type="ARBA" id="ARBA00038436"/>
    </source>
</evidence>
<keyword evidence="5 9" id="KW-0812">Transmembrane</keyword>
<dbReference type="InterPro" id="IPR055348">
    <property type="entry name" value="DctQ"/>
</dbReference>
<keyword evidence="12" id="KW-1185">Reference proteome</keyword>
<evidence type="ECO:0000259" key="10">
    <source>
        <dbReference type="Pfam" id="PF04290"/>
    </source>
</evidence>
<dbReference type="Pfam" id="PF04290">
    <property type="entry name" value="DctQ"/>
    <property type="match status" value="1"/>
</dbReference>
<comment type="function">
    <text evidence="9">Part of the tripartite ATP-independent periplasmic (TRAP) transport system.</text>
</comment>
<keyword evidence="6 9" id="KW-1133">Transmembrane helix</keyword>
<accession>A0A4V2SWD0</accession>
<keyword evidence="3" id="KW-1003">Cell membrane</keyword>
<protein>
    <recommendedName>
        <fullName evidence="9">TRAP transporter small permease protein</fullName>
    </recommendedName>
</protein>
<evidence type="ECO:0000256" key="9">
    <source>
        <dbReference type="RuleBase" id="RU369079"/>
    </source>
</evidence>
<dbReference type="GO" id="GO:0005886">
    <property type="term" value="C:plasma membrane"/>
    <property type="evidence" value="ECO:0007669"/>
    <property type="project" value="UniProtKB-SubCell"/>
</dbReference>
<evidence type="ECO:0000313" key="12">
    <source>
        <dbReference type="Proteomes" id="UP000295050"/>
    </source>
</evidence>
<evidence type="ECO:0000256" key="2">
    <source>
        <dbReference type="ARBA" id="ARBA00022448"/>
    </source>
</evidence>